<keyword evidence="3" id="KW-0963">Cytoplasm</keyword>
<evidence type="ECO:0000256" key="3">
    <source>
        <dbReference type="ARBA" id="ARBA00022490"/>
    </source>
</evidence>
<dbReference type="PANTHER" id="PTHR46372">
    <property type="entry name" value="PROTEIN WVD2-LIKE 3"/>
    <property type="match status" value="1"/>
</dbReference>
<evidence type="ECO:0000256" key="6">
    <source>
        <dbReference type="SAM" id="MobiDB-lite"/>
    </source>
</evidence>
<dbReference type="InterPro" id="IPR027329">
    <property type="entry name" value="TPX2_C"/>
</dbReference>
<feature type="compositionally biased region" description="Basic and acidic residues" evidence="6">
    <location>
        <begin position="121"/>
        <end position="131"/>
    </location>
</feature>
<evidence type="ECO:0000259" key="7">
    <source>
        <dbReference type="Pfam" id="PF06886"/>
    </source>
</evidence>
<comment type="subcellular location">
    <subcellularLocation>
        <location evidence="1">Cytoplasm</location>
        <location evidence="1">Cytoskeleton</location>
    </subcellularLocation>
</comment>
<dbReference type="AlphaFoldDB" id="A0A426YY44"/>
<sequence length="171" mass="18755">KCCALLQEDAEAEIKQLRKSLNFKATPMPSFYNKAAPAVAAMPASFSKSQNKTRISGNRNSYRDQSPVMSRIYREGSTGEPKHTDNGHCLADSDCNYYCLLQLNGLGNADNDQETFPAKKIEAGKKDEKSRLHMQQGDGSGKKEARGNMVRTTVRKMKGVVAGNITVHVAS</sequence>
<comment type="similarity">
    <text evidence="2">Belongs to the TPX2 family.</text>
</comment>
<gene>
    <name evidence="8" type="ORF">B296_00047712</name>
</gene>
<dbReference type="GO" id="GO:0008017">
    <property type="term" value="F:microtubule binding"/>
    <property type="evidence" value="ECO:0007669"/>
    <property type="project" value="InterPro"/>
</dbReference>
<feature type="non-terminal residue" evidence="8">
    <location>
        <position position="1"/>
    </location>
</feature>
<proteinExistence type="inferred from homology"/>
<evidence type="ECO:0000256" key="1">
    <source>
        <dbReference type="ARBA" id="ARBA00004245"/>
    </source>
</evidence>
<dbReference type="Pfam" id="PF06886">
    <property type="entry name" value="TPX2"/>
    <property type="match status" value="1"/>
</dbReference>
<evidence type="ECO:0000256" key="2">
    <source>
        <dbReference type="ARBA" id="ARBA00005885"/>
    </source>
</evidence>
<dbReference type="InterPro" id="IPR044806">
    <property type="entry name" value="WVD2/WDL1-4"/>
</dbReference>
<dbReference type="Proteomes" id="UP000287651">
    <property type="component" value="Unassembled WGS sequence"/>
</dbReference>
<dbReference type="GO" id="GO:0005874">
    <property type="term" value="C:microtubule"/>
    <property type="evidence" value="ECO:0007669"/>
    <property type="project" value="UniProtKB-KW"/>
</dbReference>
<keyword evidence="5" id="KW-0206">Cytoskeleton</keyword>
<reference evidence="8 9" key="1">
    <citation type="journal article" date="2014" name="Agronomy (Basel)">
        <title>A Draft Genome Sequence for Ensete ventricosum, the Drought-Tolerant Tree Against Hunger.</title>
        <authorList>
            <person name="Harrison J."/>
            <person name="Moore K.A."/>
            <person name="Paszkiewicz K."/>
            <person name="Jones T."/>
            <person name="Grant M."/>
            <person name="Ambacheew D."/>
            <person name="Muzemil S."/>
            <person name="Studholme D.J."/>
        </authorList>
    </citation>
    <scope>NUCLEOTIDE SEQUENCE [LARGE SCALE GENOMIC DNA]</scope>
</reference>
<keyword evidence="4" id="KW-0493">Microtubule</keyword>
<feature type="domain" description="TPX2 C-terminal" evidence="7">
    <location>
        <begin position="6"/>
        <end position="38"/>
    </location>
</feature>
<dbReference type="EMBL" id="AMZH03009528">
    <property type="protein sequence ID" value="RRT56660.1"/>
    <property type="molecule type" value="Genomic_DNA"/>
</dbReference>
<dbReference type="GO" id="GO:0000226">
    <property type="term" value="P:microtubule cytoskeleton organization"/>
    <property type="evidence" value="ECO:0007669"/>
    <property type="project" value="InterPro"/>
</dbReference>
<evidence type="ECO:0000256" key="4">
    <source>
        <dbReference type="ARBA" id="ARBA00022701"/>
    </source>
</evidence>
<organism evidence="8 9">
    <name type="scientific">Ensete ventricosum</name>
    <name type="common">Abyssinian banana</name>
    <name type="synonym">Musa ensete</name>
    <dbReference type="NCBI Taxonomy" id="4639"/>
    <lineage>
        <taxon>Eukaryota</taxon>
        <taxon>Viridiplantae</taxon>
        <taxon>Streptophyta</taxon>
        <taxon>Embryophyta</taxon>
        <taxon>Tracheophyta</taxon>
        <taxon>Spermatophyta</taxon>
        <taxon>Magnoliopsida</taxon>
        <taxon>Liliopsida</taxon>
        <taxon>Zingiberales</taxon>
        <taxon>Musaceae</taxon>
        <taxon>Ensete</taxon>
    </lineage>
</organism>
<feature type="region of interest" description="Disordered" evidence="6">
    <location>
        <begin position="121"/>
        <end position="146"/>
    </location>
</feature>
<comment type="caution">
    <text evidence="8">The sequence shown here is derived from an EMBL/GenBank/DDBJ whole genome shotgun (WGS) entry which is preliminary data.</text>
</comment>
<name>A0A426YY44_ENSVE</name>
<protein>
    <recommendedName>
        <fullName evidence="7">TPX2 C-terminal domain-containing protein</fullName>
    </recommendedName>
</protein>
<evidence type="ECO:0000313" key="9">
    <source>
        <dbReference type="Proteomes" id="UP000287651"/>
    </source>
</evidence>
<evidence type="ECO:0000256" key="5">
    <source>
        <dbReference type="ARBA" id="ARBA00023212"/>
    </source>
</evidence>
<accession>A0A426YY44</accession>
<dbReference type="PANTHER" id="PTHR46372:SF2">
    <property type="entry name" value="PROTEIN WVD2-LIKE 3"/>
    <property type="match status" value="1"/>
</dbReference>
<evidence type="ECO:0000313" key="8">
    <source>
        <dbReference type="EMBL" id="RRT56660.1"/>
    </source>
</evidence>